<reference evidence="4 5" key="1">
    <citation type="submission" date="2020-06" db="EMBL/GenBank/DDBJ databases">
        <title>Genomic analysis of Salicibibacter sp. NKC21-4.</title>
        <authorList>
            <person name="Oh Y.J."/>
        </authorList>
    </citation>
    <scope>NUCLEOTIDE SEQUENCE [LARGE SCALE GENOMIC DNA]</scope>
    <source>
        <strain evidence="4 5">NKC21-4</strain>
    </source>
</reference>
<feature type="region of interest" description="Disordered" evidence="1">
    <location>
        <begin position="347"/>
        <end position="371"/>
    </location>
</feature>
<feature type="signal peptide" evidence="2">
    <location>
        <begin position="1"/>
        <end position="18"/>
    </location>
</feature>
<gene>
    <name evidence="4" type="ORF">HUG20_16700</name>
</gene>
<feature type="compositionally biased region" description="Acidic residues" evidence="1">
    <location>
        <begin position="121"/>
        <end position="142"/>
    </location>
</feature>
<keyword evidence="5" id="KW-1185">Reference proteome</keyword>
<feature type="region of interest" description="Disordered" evidence="1">
    <location>
        <begin position="18"/>
        <end position="64"/>
    </location>
</feature>
<dbReference type="SMART" id="SM00327">
    <property type="entry name" value="VWA"/>
    <property type="match status" value="1"/>
</dbReference>
<feature type="region of interest" description="Disordered" evidence="1">
    <location>
        <begin position="417"/>
        <end position="457"/>
    </location>
</feature>
<dbReference type="KEGG" id="scib:HUG20_16700"/>
<dbReference type="InterPro" id="IPR002035">
    <property type="entry name" value="VWF_A"/>
</dbReference>
<keyword evidence="2" id="KW-0732">Signal</keyword>
<feature type="domain" description="VWFA" evidence="3">
    <location>
        <begin position="147"/>
        <end position="339"/>
    </location>
</feature>
<dbReference type="PROSITE" id="PS50234">
    <property type="entry name" value="VWFA"/>
    <property type="match status" value="1"/>
</dbReference>
<accession>A0A7T6ZDQ2</accession>
<dbReference type="EMBL" id="CP054706">
    <property type="protein sequence ID" value="QQK81385.1"/>
    <property type="molecule type" value="Genomic_DNA"/>
</dbReference>
<dbReference type="InterPro" id="IPR036465">
    <property type="entry name" value="vWFA_dom_sf"/>
</dbReference>
<dbReference type="SUPFAM" id="SSF53300">
    <property type="entry name" value="vWA-like"/>
    <property type="match status" value="1"/>
</dbReference>
<dbReference type="RefSeq" id="WP_200085814.1">
    <property type="nucleotide sequence ID" value="NZ_CP054706.1"/>
</dbReference>
<dbReference type="AlphaFoldDB" id="A0A7T6ZDQ2"/>
<feature type="compositionally biased region" description="Acidic residues" evidence="1">
    <location>
        <begin position="18"/>
        <end position="53"/>
    </location>
</feature>
<feature type="chain" id="PRO_5038775330" evidence="2">
    <location>
        <begin position="19"/>
        <end position="457"/>
    </location>
</feature>
<evidence type="ECO:0000259" key="3">
    <source>
        <dbReference type="PROSITE" id="PS50234"/>
    </source>
</evidence>
<feature type="compositionally biased region" description="Basic and acidic residues" evidence="1">
    <location>
        <begin position="54"/>
        <end position="64"/>
    </location>
</feature>
<evidence type="ECO:0000256" key="2">
    <source>
        <dbReference type="SAM" id="SignalP"/>
    </source>
</evidence>
<dbReference type="Pfam" id="PF00092">
    <property type="entry name" value="VWA"/>
    <property type="match status" value="1"/>
</dbReference>
<feature type="compositionally biased region" description="Basic and acidic residues" evidence="1">
    <location>
        <begin position="347"/>
        <end position="358"/>
    </location>
</feature>
<evidence type="ECO:0000256" key="1">
    <source>
        <dbReference type="SAM" id="MobiDB-lite"/>
    </source>
</evidence>
<sequence>MKLRFVSTFLLIMLVACSDEEAPEEDDPTVEETSGEETSGEEVSSDEPELEFNDPERFSGDDAEEWMRAEPGTYYDEDQEAAVVETLVAAAEDGADESELLPMMLDLVAEDYRDYQDYFDGESFEYDSTDENPDELETDGEDGGQMNVQVLFDASGSMAEEMDGGTKMDLAKDAVEDFVSQVPEEANISLRVYGHEGSNQQEDKEESCAGTEEVYPLGSYDEETFTDALDQFEPTGYTPLGASIEAAQEDLAGEEGEDVENIVYVVSDGEETCGGDPAQAAEDLNESGIEAMVNIIGFDVPDDEQDALMEIADAGNGEYLPADTGEQLREAFEEERDELINEWREWESEGYSESREQYSDFSDEVSDVEGQARDLTGEEASYLRNLTEQLGSQVEEVDERSIRSSIRERARTLRSHIRSEGRDLRQEAREGGREDRRDIRQESREERQELRNEDIDD</sequence>
<dbReference type="PROSITE" id="PS51257">
    <property type="entry name" value="PROKAR_LIPOPROTEIN"/>
    <property type="match status" value="1"/>
</dbReference>
<feature type="region of interest" description="Disordered" evidence="1">
    <location>
        <begin position="121"/>
        <end position="144"/>
    </location>
</feature>
<proteinExistence type="predicted"/>
<dbReference type="Gene3D" id="3.40.50.410">
    <property type="entry name" value="von Willebrand factor, type A domain"/>
    <property type="match status" value="1"/>
</dbReference>
<organism evidence="4 5">
    <name type="scientific">Salicibibacter cibi</name>
    <dbReference type="NCBI Taxonomy" id="2743001"/>
    <lineage>
        <taxon>Bacteria</taxon>
        <taxon>Bacillati</taxon>
        <taxon>Bacillota</taxon>
        <taxon>Bacilli</taxon>
        <taxon>Bacillales</taxon>
        <taxon>Bacillaceae</taxon>
        <taxon>Salicibibacter</taxon>
    </lineage>
</organism>
<evidence type="ECO:0000313" key="4">
    <source>
        <dbReference type="EMBL" id="QQK81385.1"/>
    </source>
</evidence>
<name>A0A7T6ZDQ2_9BACI</name>
<evidence type="ECO:0000313" key="5">
    <source>
        <dbReference type="Proteomes" id="UP000595349"/>
    </source>
</evidence>
<dbReference type="Proteomes" id="UP000595349">
    <property type="component" value="Chromosome"/>
</dbReference>
<protein>
    <submittedName>
        <fullName evidence="4">VWA domain-containing protein</fullName>
    </submittedName>
</protein>